<dbReference type="PANTHER" id="PTHR43617:SF20">
    <property type="entry name" value="N-ALPHA-ACETYLTRANSFERASE RIMI"/>
    <property type="match status" value="1"/>
</dbReference>
<dbReference type="SUPFAM" id="SSF55729">
    <property type="entry name" value="Acyl-CoA N-acyltransferases (Nat)"/>
    <property type="match status" value="1"/>
</dbReference>
<dbReference type="AlphaFoldDB" id="A0A512NEC0"/>
<gene>
    <name evidence="2" type="ORF">RSO01_44630</name>
</gene>
<evidence type="ECO:0000313" key="3">
    <source>
        <dbReference type="Proteomes" id="UP000321058"/>
    </source>
</evidence>
<proteinExistence type="predicted"/>
<dbReference type="InterPro" id="IPR000182">
    <property type="entry name" value="GNAT_dom"/>
</dbReference>
<feature type="domain" description="N-acetyltransferase" evidence="1">
    <location>
        <begin position="98"/>
        <end position="225"/>
    </location>
</feature>
<dbReference type="EMBL" id="BKAJ01000077">
    <property type="protein sequence ID" value="GEP57297.1"/>
    <property type="molecule type" value="Genomic_DNA"/>
</dbReference>
<comment type="caution">
    <text evidence="2">The sequence shown here is derived from an EMBL/GenBank/DDBJ whole genome shotgun (WGS) entry which is preliminary data.</text>
</comment>
<organism evidence="2 3">
    <name type="scientific">Reyranella soli</name>
    <dbReference type="NCBI Taxonomy" id="1230389"/>
    <lineage>
        <taxon>Bacteria</taxon>
        <taxon>Pseudomonadati</taxon>
        <taxon>Pseudomonadota</taxon>
        <taxon>Alphaproteobacteria</taxon>
        <taxon>Hyphomicrobiales</taxon>
        <taxon>Reyranellaceae</taxon>
        <taxon>Reyranella</taxon>
    </lineage>
</organism>
<dbReference type="CDD" id="cd04301">
    <property type="entry name" value="NAT_SF"/>
    <property type="match status" value="1"/>
</dbReference>
<dbReference type="InterPro" id="IPR050276">
    <property type="entry name" value="MshD_Acetyltransferase"/>
</dbReference>
<dbReference type="InterPro" id="IPR016181">
    <property type="entry name" value="Acyl_CoA_acyltransferase"/>
</dbReference>
<dbReference type="Gene3D" id="3.40.630.30">
    <property type="match status" value="1"/>
</dbReference>
<reference evidence="2 3" key="1">
    <citation type="submission" date="2019-07" db="EMBL/GenBank/DDBJ databases">
        <title>Whole genome shotgun sequence of Reyranella soli NBRC 108950.</title>
        <authorList>
            <person name="Hosoyama A."/>
            <person name="Uohara A."/>
            <person name="Ohji S."/>
            <person name="Ichikawa N."/>
        </authorList>
    </citation>
    <scope>NUCLEOTIDE SEQUENCE [LARGE SCALE GENOMIC DNA]</scope>
    <source>
        <strain evidence="2 3">NBRC 108950</strain>
    </source>
</reference>
<dbReference type="RefSeq" id="WP_147151670.1">
    <property type="nucleotide sequence ID" value="NZ_BKAJ01000077.1"/>
</dbReference>
<dbReference type="Pfam" id="PF08445">
    <property type="entry name" value="FR47"/>
    <property type="match status" value="1"/>
</dbReference>
<protein>
    <submittedName>
        <fullName evidence="2">GNAT family N-acetyltransferase</fullName>
    </submittedName>
</protein>
<dbReference type="OrthoDB" id="9797456at2"/>
<dbReference type="InterPro" id="IPR013653">
    <property type="entry name" value="GCN5-like_dom"/>
</dbReference>
<evidence type="ECO:0000313" key="2">
    <source>
        <dbReference type="EMBL" id="GEP57297.1"/>
    </source>
</evidence>
<keyword evidence="3" id="KW-1185">Reference proteome</keyword>
<dbReference type="PROSITE" id="PS51186">
    <property type="entry name" value="GNAT"/>
    <property type="match status" value="1"/>
</dbReference>
<name>A0A512NEC0_9HYPH</name>
<dbReference type="GO" id="GO:0016747">
    <property type="term" value="F:acyltransferase activity, transferring groups other than amino-acyl groups"/>
    <property type="evidence" value="ECO:0007669"/>
    <property type="project" value="InterPro"/>
</dbReference>
<keyword evidence="2" id="KW-0808">Transferase</keyword>
<evidence type="ECO:0000259" key="1">
    <source>
        <dbReference type="PROSITE" id="PS51186"/>
    </source>
</evidence>
<dbReference type="PANTHER" id="PTHR43617">
    <property type="entry name" value="L-AMINO ACID N-ACETYLTRANSFERASE"/>
    <property type="match status" value="1"/>
</dbReference>
<accession>A0A512NEC0</accession>
<dbReference type="Proteomes" id="UP000321058">
    <property type="component" value="Unassembled WGS sequence"/>
</dbReference>
<sequence length="225" mass="24473">MTINVLDNPIWHALEGPHRQHALGRGLARHYPRDIAPFSAIAEPSAAGYADLAADLPAGTEARLFRPQAEPLPDGWEETSRFALLQMVASRQPEQGGPPVTVLSPADAAAMLDLVAATEPGPFGKRTALLGRYVGIRHGDRLVAMAGERLRVPGHVELSAICVHPEARGKGYGAALTRELMRHAFAQGERPFLHVRPDNAAAVALYRGLGFETRRELVVLWRRPI</sequence>